<dbReference type="GO" id="GO:0061603">
    <property type="term" value="F:molybdenum cofactor guanylyltransferase activity"/>
    <property type="evidence" value="ECO:0007669"/>
    <property type="project" value="UniProtKB-EC"/>
</dbReference>
<evidence type="ECO:0000256" key="3">
    <source>
        <dbReference type="ARBA" id="ARBA00023134"/>
    </source>
</evidence>
<dbReference type="AlphaFoldDB" id="A0A5B9QXA1"/>
<evidence type="ECO:0000256" key="4">
    <source>
        <dbReference type="ARBA" id="ARBA00023150"/>
    </source>
</evidence>
<evidence type="ECO:0000313" key="9">
    <source>
        <dbReference type="EMBL" id="QEG43684.1"/>
    </source>
</evidence>
<dbReference type="RefSeq" id="WP_084427307.1">
    <property type="nucleotide sequence ID" value="NZ_CP042914.1"/>
</dbReference>
<dbReference type="HAMAP" id="MF_00316">
    <property type="entry name" value="MobA"/>
    <property type="match status" value="1"/>
</dbReference>
<feature type="domain" description="MoaB/Mog" evidence="8">
    <location>
        <begin position="417"/>
        <end position="557"/>
    </location>
</feature>
<dbReference type="InterPro" id="IPR038987">
    <property type="entry name" value="MoeA-like"/>
</dbReference>
<dbReference type="InterPro" id="IPR025877">
    <property type="entry name" value="MobA-like_NTP_Trfase"/>
</dbReference>
<comment type="function">
    <text evidence="1">Catalyzes the insertion of molybdate into adenylated molybdopterin with the concomitant release of AMP.</text>
</comment>
<feature type="region of interest" description="Disordered" evidence="7">
    <location>
        <begin position="210"/>
        <end position="246"/>
    </location>
</feature>
<dbReference type="InterPro" id="IPR029044">
    <property type="entry name" value="Nucleotide-diphossugar_trans"/>
</dbReference>
<proteinExistence type="inferred from homology"/>
<evidence type="ECO:0000313" key="10">
    <source>
        <dbReference type="Proteomes" id="UP000325286"/>
    </source>
</evidence>
<evidence type="ECO:0000256" key="7">
    <source>
        <dbReference type="SAM" id="MobiDB-lite"/>
    </source>
</evidence>
<dbReference type="SUPFAM" id="SSF63882">
    <property type="entry name" value="MoeA N-terminal region -like"/>
    <property type="match status" value="1"/>
</dbReference>
<dbReference type="CDD" id="cd02503">
    <property type="entry name" value="MobA"/>
    <property type="match status" value="1"/>
</dbReference>
<dbReference type="Gene3D" id="3.40.980.10">
    <property type="entry name" value="MoaB/Mog-like domain"/>
    <property type="match status" value="1"/>
</dbReference>
<comment type="catalytic activity">
    <reaction evidence="5">
        <text>adenylyl-molybdopterin + molybdate = Mo-molybdopterin + AMP + H(+)</text>
        <dbReference type="Rhea" id="RHEA:35047"/>
        <dbReference type="ChEBI" id="CHEBI:15378"/>
        <dbReference type="ChEBI" id="CHEBI:36264"/>
        <dbReference type="ChEBI" id="CHEBI:62727"/>
        <dbReference type="ChEBI" id="CHEBI:71302"/>
        <dbReference type="ChEBI" id="CHEBI:456215"/>
        <dbReference type="EC" id="2.10.1.1"/>
    </reaction>
</comment>
<evidence type="ECO:0000256" key="5">
    <source>
        <dbReference type="ARBA" id="ARBA00047317"/>
    </source>
</evidence>
<evidence type="ECO:0000256" key="1">
    <source>
        <dbReference type="ARBA" id="ARBA00002901"/>
    </source>
</evidence>
<keyword evidence="6" id="KW-0479">Metal-binding</keyword>
<comment type="cofactor">
    <cofactor evidence="6">
        <name>Mg(2+)</name>
        <dbReference type="ChEBI" id="CHEBI:18420"/>
    </cofactor>
</comment>
<dbReference type="GO" id="GO:0005829">
    <property type="term" value="C:cytosol"/>
    <property type="evidence" value="ECO:0007669"/>
    <property type="project" value="TreeGrafter"/>
</dbReference>
<keyword evidence="10" id="KW-1185">Reference proteome</keyword>
<keyword evidence="3 6" id="KW-0342">GTP-binding</keyword>
<protein>
    <recommendedName>
        <fullName evidence="6">Probable molybdenum cofactor guanylyltransferase</fullName>
        <shortName evidence="6">MoCo guanylyltransferase</shortName>
        <ecNumber evidence="6">2.7.7.77</ecNumber>
    </recommendedName>
    <alternativeName>
        <fullName evidence="6">GTP:molybdopterin guanylyltransferase</fullName>
    </alternativeName>
    <alternativeName>
        <fullName evidence="6">Mo-MPT guanylyltransferase</fullName>
    </alternativeName>
    <alternativeName>
        <fullName evidence="6">Molybdopterin guanylyltransferase</fullName>
    </alternativeName>
    <alternativeName>
        <fullName evidence="6">Molybdopterin-guanine dinucleotide synthase</fullName>
        <shortName evidence="6">MGD synthase</shortName>
    </alternativeName>
</protein>
<dbReference type="KEGG" id="rul:UC8_57360"/>
<dbReference type="CDD" id="cd00887">
    <property type="entry name" value="MoeA"/>
    <property type="match status" value="1"/>
</dbReference>
<dbReference type="InterPro" id="IPR036135">
    <property type="entry name" value="MoeA_linker/N_sf"/>
</dbReference>
<evidence type="ECO:0000256" key="6">
    <source>
        <dbReference type="HAMAP-Rule" id="MF_00316"/>
    </source>
</evidence>
<dbReference type="InterPro" id="IPR005110">
    <property type="entry name" value="MoeA_linker/N"/>
</dbReference>
<dbReference type="Proteomes" id="UP000325286">
    <property type="component" value="Chromosome"/>
</dbReference>
<dbReference type="Gene3D" id="2.40.340.10">
    <property type="entry name" value="MoeA, C-terminal, domain IV"/>
    <property type="match status" value="1"/>
</dbReference>
<dbReference type="EMBL" id="CP042914">
    <property type="protein sequence ID" value="QEG43684.1"/>
    <property type="molecule type" value="Genomic_DNA"/>
</dbReference>
<dbReference type="SUPFAM" id="SSF53218">
    <property type="entry name" value="Molybdenum cofactor biosynthesis proteins"/>
    <property type="match status" value="1"/>
</dbReference>
<dbReference type="SUPFAM" id="SSF53448">
    <property type="entry name" value="Nucleotide-diphospho-sugar transferases"/>
    <property type="match status" value="1"/>
</dbReference>
<keyword evidence="6 9" id="KW-0808">Transferase</keyword>
<dbReference type="Pfam" id="PF00994">
    <property type="entry name" value="MoCF_biosynth"/>
    <property type="match status" value="1"/>
</dbReference>
<dbReference type="GO" id="GO:0061599">
    <property type="term" value="F:molybdopterin molybdotransferase activity"/>
    <property type="evidence" value="ECO:0007669"/>
    <property type="project" value="UniProtKB-EC"/>
</dbReference>
<keyword evidence="6" id="KW-0460">Magnesium</keyword>
<dbReference type="Gene3D" id="2.170.190.11">
    <property type="entry name" value="Molybdopterin biosynthesis moea protein, domain 3"/>
    <property type="match status" value="1"/>
</dbReference>
<dbReference type="PANTHER" id="PTHR10192">
    <property type="entry name" value="MOLYBDOPTERIN BIOSYNTHESIS PROTEIN"/>
    <property type="match status" value="1"/>
</dbReference>
<sequence length="641" mass="68074">MPIDIPPPRPNASTPLDNLVGMVLAGGRSQRMGTDKAQLPHPSGTTFLGHAIEVLARVCQRVVVAGRAADAAGRSDDRVIWLVEPPPPQGPIAGLAATMQWAARCPTAEAVLAIPVDMPGLQAEHLETLLHAYQRSPGELISVSFDGAFAEPLLAIYPLRFADTLIARLHAGDRSLSRWLQQQTPTLVRLDADALPNINTPDQFHAWRSQAEFESTPTSTSTPEHAMTSPPLPTPSPESSSPESPDAAITHLAAALQTLDSAAVPISEASGRVLRQAIVADRDSPAADVSAMDGYAIRMADLQSSQPLLVSGESRPGHPPPQPREGAVLRVFTGGIVPAGFEAVIRREDTEEDEHSVRMLAAAKTAAAGLNIRRQGENSRRGSEVLPAGTLLNTAAVAAAANFGVTDPLVTRPVRVSVIVTGDELRSVDQAVEPWQLRDSNGYSLAAMFSGQPWIEHLATHDCRDTLTDLTERLRQAVAASDAVVLTGGVSMGDYDHVPAAVTACGGEILFHRLPLRPGKPILGAASGDGKLILGLPGNPVSATVCGRRFLMPLLGRLAGRSEQVCPRVTLVDPPAKQLPLWWMQLVHIDERGQARLVPSKGSGDLVALAASDGFIETPPAEQQAETPATGPWPFWSWQTV</sequence>
<dbReference type="InterPro" id="IPR036425">
    <property type="entry name" value="MoaB/Mog-like_dom_sf"/>
</dbReference>
<comment type="caution">
    <text evidence="6">Lacks conserved residue(s) required for the propagation of feature annotation.</text>
</comment>
<accession>A0A5B9QXA1</accession>
<keyword evidence="4 6" id="KW-0501">Molybdenum cofactor biosynthesis</keyword>
<dbReference type="GO" id="GO:0005525">
    <property type="term" value="F:GTP binding"/>
    <property type="evidence" value="ECO:0007669"/>
    <property type="project" value="UniProtKB-UniRule"/>
</dbReference>
<dbReference type="OrthoDB" id="9804758at2"/>
<dbReference type="Gene3D" id="3.90.105.10">
    <property type="entry name" value="Molybdopterin biosynthesis moea protein, domain 2"/>
    <property type="match status" value="1"/>
</dbReference>
<gene>
    <name evidence="9" type="primary">moeA</name>
    <name evidence="6" type="synonym">mobA</name>
    <name evidence="9" type="ORF">UC8_57360</name>
</gene>
<comment type="similarity">
    <text evidence="2">Belongs to the MoeA family.</text>
</comment>
<evidence type="ECO:0000259" key="8">
    <source>
        <dbReference type="SMART" id="SM00852"/>
    </source>
</evidence>
<reference evidence="9 10" key="1">
    <citation type="submission" date="2019-08" db="EMBL/GenBank/DDBJ databases">
        <title>Deep-cultivation of Planctomycetes and their phenomic and genomic characterization uncovers novel biology.</title>
        <authorList>
            <person name="Wiegand S."/>
            <person name="Jogler M."/>
            <person name="Boedeker C."/>
            <person name="Pinto D."/>
            <person name="Vollmers J."/>
            <person name="Rivas-Marin E."/>
            <person name="Kohn T."/>
            <person name="Peeters S.H."/>
            <person name="Heuer A."/>
            <person name="Rast P."/>
            <person name="Oberbeckmann S."/>
            <person name="Bunk B."/>
            <person name="Jeske O."/>
            <person name="Meyerdierks A."/>
            <person name="Storesund J.E."/>
            <person name="Kallscheuer N."/>
            <person name="Luecker S."/>
            <person name="Lage O.M."/>
            <person name="Pohl T."/>
            <person name="Merkel B.J."/>
            <person name="Hornburger P."/>
            <person name="Mueller R.-W."/>
            <person name="Bruemmer F."/>
            <person name="Labrenz M."/>
            <person name="Spormann A.M."/>
            <person name="Op den Camp H."/>
            <person name="Overmann J."/>
            <person name="Amann R."/>
            <person name="Jetten M.S.M."/>
            <person name="Mascher T."/>
            <person name="Medema M.H."/>
            <person name="Devos D.P."/>
            <person name="Kaster A.-K."/>
            <person name="Ovreas L."/>
            <person name="Rohde M."/>
            <person name="Galperin M.Y."/>
            <person name="Jogler C."/>
        </authorList>
    </citation>
    <scope>NUCLEOTIDE SEQUENCE [LARGE SCALE GENOMIC DNA]</scope>
    <source>
        <strain evidence="9 10">UC8</strain>
    </source>
</reference>
<keyword evidence="6" id="KW-0963">Cytoplasm</keyword>
<dbReference type="Gene3D" id="3.90.550.10">
    <property type="entry name" value="Spore Coat Polysaccharide Biosynthesis Protein SpsA, Chain A"/>
    <property type="match status" value="1"/>
</dbReference>
<dbReference type="GO" id="GO:0046872">
    <property type="term" value="F:metal ion binding"/>
    <property type="evidence" value="ECO:0007669"/>
    <property type="project" value="UniProtKB-KW"/>
</dbReference>
<dbReference type="InterPro" id="IPR013482">
    <property type="entry name" value="Molybde_CF_guanTrfase"/>
</dbReference>
<keyword evidence="6" id="KW-0547">Nucleotide-binding</keyword>
<evidence type="ECO:0000256" key="2">
    <source>
        <dbReference type="ARBA" id="ARBA00010763"/>
    </source>
</evidence>
<comment type="function">
    <text evidence="6">Transfers a GMP moiety from GTP to Mo-molybdopterin (Mo-MPT) cofactor (Moco or molybdenum cofactor) to form Mo-molybdopterin guanine dinucleotide (Mo-MGD) cofactor.</text>
</comment>
<comment type="subcellular location">
    <subcellularLocation>
        <location evidence="6">Cytoplasm</location>
    </subcellularLocation>
</comment>
<name>A0A5B9QXA1_9BACT</name>
<feature type="binding site" evidence="6">
    <location>
        <begin position="24"/>
        <end position="26"/>
    </location>
    <ligand>
        <name>GTP</name>
        <dbReference type="ChEBI" id="CHEBI:37565"/>
    </ligand>
</feature>
<comment type="catalytic activity">
    <reaction evidence="6">
        <text>Mo-molybdopterin + GTP + H(+) = Mo-molybdopterin guanine dinucleotide + diphosphate</text>
        <dbReference type="Rhea" id="RHEA:34243"/>
        <dbReference type="ChEBI" id="CHEBI:15378"/>
        <dbReference type="ChEBI" id="CHEBI:33019"/>
        <dbReference type="ChEBI" id="CHEBI:37565"/>
        <dbReference type="ChEBI" id="CHEBI:71302"/>
        <dbReference type="ChEBI" id="CHEBI:71310"/>
        <dbReference type="EC" id="2.7.7.77"/>
    </reaction>
</comment>
<dbReference type="InterPro" id="IPR036688">
    <property type="entry name" value="MoeA_C_domain_IV_sf"/>
</dbReference>
<feature type="binding site" evidence="6">
    <location>
        <position position="117"/>
    </location>
    <ligand>
        <name>Mg(2+)</name>
        <dbReference type="ChEBI" id="CHEBI:18420"/>
    </ligand>
</feature>
<dbReference type="EC" id="2.7.7.77" evidence="6"/>
<dbReference type="Pfam" id="PF03453">
    <property type="entry name" value="MoeA_N"/>
    <property type="match status" value="1"/>
</dbReference>
<comment type="similarity">
    <text evidence="6">Belongs to the MobA family.</text>
</comment>
<comment type="domain">
    <text evidence="6">The N-terminal domain determines nucleotide recognition and specific binding, while the C-terminal domain determines the specific binding to the target protein.</text>
</comment>
<dbReference type="PANTHER" id="PTHR10192:SF5">
    <property type="entry name" value="GEPHYRIN"/>
    <property type="match status" value="1"/>
</dbReference>
<feature type="binding site" evidence="6">
    <location>
        <position position="117"/>
    </location>
    <ligand>
        <name>GTP</name>
        <dbReference type="ChEBI" id="CHEBI:37565"/>
    </ligand>
</feature>
<dbReference type="GO" id="GO:0006777">
    <property type="term" value="P:Mo-molybdopterin cofactor biosynthetic process"/>
    <property type="evidence" value="ECO:0007669"/>
    <property type="project" value="UniProtKB-KW"/>
</dbReference>
<dbReference type="Pfam" id="PF12804">
    <property type="entry name" value="NTP_transf_3"/>
    <property type="match status" value="1"/>
</dbReference>
<organism evidence="9 10">
    <name type="scientific">Roseimaritima ulvae</name>
    <dbReference type="NCBI Taxonomy" id="980254"/>
    <lineage>
        <taxon>Bacteria</taxon>
        <taxon>Pseudomonadati</taxon>
        <taxon>Planctomycetota</taxon>
        <taxon>Planctomycetia</taxon>
        <taxon>Pirellulales</taxon>
        <taxon>Pirellulaceae</taxon>
        <taxon>Roseimaritima</taxon>
    </lineage>
</organism>
<dbReference type="InterPro" id="IPR001453">
    <property type="entry name" value="MoaB/Mog_dom"/>
</dbReference>
<dbReference type="SMART" id="SM00852">
    <property type="entry name" value="MoCF_biosynth"/>
    <property type="match status" value="1"/>
</dbReference>